<feature type="compositionally biased region" description="Low complexity" evidence="1">
    <location>
        <begin position="22"/>
        <end position="43"/>
    </location>
</feature>
<feature type="transmembrane region" description="Helical" evidence="2">
    <location>
        <begin position="409"/>
        <end position="427"/>
    </location>
</feature>
<dbReference type="SMART" id="SM01265">
    <property type="entry name" value="Mab-21"/>
    <property type="match status" value="1"/>
</dbReference>
<dbReference type="PANTHER" id="PTHR10656:SF7">
    <property type="entry name" value="PROTEIN MAB-21-LIKE 4"/>
    <property type="match status" value="1"/>
</dbReference>
<keyword evidence="2" id="KW-1133">Transmembrane helix</keyword>
<reference evidence="3 4" key="1">
    <citation type="journal article" date="2010" name="PLoS Biol.">
        <title>Multi-platform next-generation sequencing of the domestic turkey (Meleagris gallopavo): genome assembly and analysis.</title>
        <authorList>
            <person name="Dalloul R.A."/>
            <person name="Long J.A."/>
            <person name="Zimin A.V."/>
            <person name="Aslam L."/>
            <person name="Beal K."/>
            <person name="Blomberg L.A."/>
            <person name="Bouffard P."/>
            <person name="Burt D.W."/>
            <person name="Crasta O."/>
            <person name="Crooijmans R.P."/>
            <person name="Cooper K."/>
            <person name="Coulombe R.A."/>
            <person name="De S."/>
            <person name="Delany M.E."/>
            <person name="Dodgson J.B."/>
            <person name="Dong J.J."/>
            <person name="Evans C."/>
            <person name="Frederickson K.M."/>
            <person name="Flicek P."/>
            <person name="Florea L."/>
            <person name="Folkerts O."/>
            <person name="Groenen M.A."/>
            <person name="Harkins T.T."/>
            <person name="Herrero J."/>
            <person name="Hoffmann S."/>
            <person name="Megens H.J."/>
            <person name="Jiang A."/>
            <person name="de Jong P."/>
            <person name="Kaiser P."/>
            <person name="Kim H."/>
            <person name="Kim K.W."/>
            <person name="Kim S."/>
            <person name="Langenberger D."/>
            <person name="Lee M.K."/>
            <person name="Lee T."/>
            <person name="Mane S."/>
            <person name="Marcais G."/>
            <person name="Marz M."/>
            <person name="McElroy A.P."/>
            <person name="Modise T."/>
            <person name="Nefedov M."/>
            <person name="Notredame C."/>
            <person name="Paton I.R."/>
            <person name="Payne W.S."/>
            <person name="Pertea G."/>
            <person name="Prickett D."/>
            <person name="Puiu D."/>
            <person name="Qioa D."/>
            <person name="Raineri E."/>
            <person name="Ruffier M."/>
            <person name="Salzberg S.L."/>
            <person name="Schatz M.C."/>
            <person name="Scheuring C."/>
            <person name="Schmidt C.J."/>
            <person name="Schroeder S."/>
            <person name="Searle S.M."/>
            <person name="Smith E.J."/>
            <person name="Smith J."/>
            <person name="Sonstegard T.S."/>
            <person name="Stadler P.F."/>
            <person name="Tafer H."/>
            <person name="Tu Z.J."/>
            <person name="Van Tassell C.P."/>
            <person name="Vilella A.J."/>
            <person name="Williams K.P."/>
            <person name="Yorke J.A."/>
            <person name="Zhang L."/>
            <person name="Zhang H.B."/>
            <person name="Zhang X."/>
            <person name="Zhang Y."/>
            <person name="Reed K.M."/>
        </authorList>
    </citation>
    <scope>NUCLEOTIDE SEQUENCE [LARGE SCALE GENOMIC DNA]</scope>
</reference>
<keyword evidence="2" id="KW-0472">Membrane</keyword>
<dbReference type="HOGENOM" id="CLU_058747_0_0_1"/>
<dbReference type="InterPro" id="IPR024810">
    <property type="entry name" value="MAB21L/cGLR"/>
</dbReference>
<dbReference type="Ensembl" id="ENSMGAT00000009699.2">
    <property type="protein sequence ID" value="ENSMGAP00000008889.2"/>
    <property type="gene ID" value="ENSMGAG00000008664.2"/>
</dbReference>
<evidence type="ECO:0000313" key="3">
    <source>
        <dbReference type="Ensembl" id="ENSMGAP00000008889.2"/>
    </source>
</evidence>
<name>H9H1H0_MELGA</name>
<feature type="compositionally biased region" description="Pro residues" evidence="1">
    <location>
        <begin position="44"/>
        <end position="61"/>
    </location>
</feature>
<keyword evidence="2" id="KW-0812">Transmembrane</keyword>
<evidence type="ECO:0000313" key="4">
    <source>
        <dbReference type="Proteomes" id="UP000001645"/>
    </source>
</evidence>
<proteinExistence type="predicted"/>
<sequence>MVISRRARPSTLQGGRGGDGTAPSPAAALPLARPGSRPGATPQPGFPPPSTRSLPALPPTELPAHSRAAPAMAAGGCRWRSCLEVVASRQGQRVQHFQQAEDILLTLLEHVHAEEPRFLVDYSRNLEAFEFVLCASEDAVVVEVPLRIDGDALRVRPCQLTDTGSTGQGHLGACSLEVPSVVTGVGDWTSCTTGGMEQVRCLAPGKVLQRLKELLVSAIVQCQRRSLLQPGDLSAENLKEDAMELSLLVRGGWRTIRFDVVPVVKRQQETPGLDGRQHDRSFPEGTLQKATGDAHFVPASKHCWRLSTHLPILKLLWAVDALQGPRLDSLRLLEQLRSQDWREEDGRDGLTFNHLKVTLSANLILPVAEEASPVLQGSVARPCPYRALRRTRCCRAVPPGCSTKAARAITLYAITTIYLWYVLIYNIHCVC</sequence>
<dbReference type="Bgee" id="ENSMGAG00000008664">
    <property type="expression patterns" value="Expressed in proventriculus and 1 other cell type or tissue"/>
</dbReference>
<accession>H9H1H0</accession>
<feature type="region of interest" description="Disordered" evidence="1">
    <location>
        <begin position="1"/>
        <end position="68"/>
    </location>
</feature>
<reference evidence="3" key="2">
    <citation type="submission" date="2025-08" db="UniProtKB">
        <authorList>
            <consortium name="Ensembl"/>
        </authorList>
    </citation>
    <scope>IDENTIFICATION</scope>
</reference>
<dbReference type="PANTHER" id="PTHR10656">
    <property type="entry name" value="CELL FATE DETERMINING PROTEIN MAB21-RELATED"/>
    <property type="match status" value="1"/>
</dbReference>
<evidence type="ECO:0000256" key="1">
    <source>
        <dbReference type="SAM" id="MobiDB-lite"/>
    </source>
</evidence>
<reference evidence="3" key="3">
    <citation type="submission" date="2025-09" db="UniProtKB">
        <authorList>
            <consortium name="Ensembl"/>
        </authorList>
    </citation>
    <scope>IDENTIFICATION</scope>
</reference>
<organism evidence="3 4">
    <name type="scientific">Meleagris gallopavo</name>
    <name type="common">Wild turkey</name>
    <dbReference type="NCBI Taxonomy" id="9103"/>
    <lineage>
        <taxon>Eukaryota</taxon>
        <taxon>Metazoa</taxon>
        <taxon>Chordata</taxon>
        <taxon>Craniata</taxon>
        <taxon>Vertebrata</taxon>
        <taxon>Euteleostomi</taxon>
        <taxon>Archelosauria</taxon>
        <taxon>Archosauria</taxon>
        <taxon>Dinosauria</taxon>
        <taxon>Saurischia</taxon>
        <taxon>Theropoda</taxon>
        <taxon>Coelurosauria</taxon>
        <taxon>Aves</taxon>
        <taxon>Neognathae</taxon>
        <taxon>Galloanserae</taxon>
        <taxon>Galliformes</taxon>
        <taxon>Phasianidae</taxon>
        <taxon>Meleagridinae</taxon>
        <taxon>Meleagris</taxon>
    </lineage>
</organism>
<dbReference type="Proteomes" id="UP000001645">
    <property type="component" value="Chromosome 11"/>
</dbReference>
<protein>
    <submittedName>
        <fullName evidence="3">Uncharacterized protein</fullName>
    </submittedName>
</protein>
<dbReference type="AlphaFoldDB" id="H9H1H0"/>
<dbReference type="GeneTree" id="ENSGT00950000184760"/>
<keyword evidence="4" id="KW-1185">Reference proteome</keyword>
<evidence type="ECO:0000256" key="2">
    <source>
        <dbReference type="SAM" id="Phobius"/>
    </source>
</evidence>
<dbReference type="InParanoid" id="H9H1H0"/>